<feature type="region of interest" description="Disordered" evidence="1">
    <location>
        <begin position="1"/>
        <end position="54"/>
    </location>
</feature>
<dbReference type="Proteomes" id="UP000266272">
    <property type="component" value="Unassembled WGS sequence"/>
</dbReference>
<evidence type="ECO:0000313" key="2">
    <source>
        <dbReference type="EMBL" id="RFU76580.1"/>
    </source>
</evidence>
<keyword evidence="3" id="KW-1185">Reference proteome</keyword>
<organism evidence="2 3">
    <name type="scientific">Trichoderma arundinaceum</name>
    <dbReference type="NCBI Taxonomy" id="490622"/>
    <lineage>
        <taxon>Eukaryota</taxon>
        <taxon>Fungi</taxon>
        <taxon>Dikarya</taxon>
        <taxon>Ascomycota</taxon>
        <taxon>Pezizomycotina</taxon>
        <taxon>Sordariomycetes</taxon>
        <taxon>Hypocreomycetidae</taxon>
        <taxon>Hypocreales</taxon>
        <taxon>Hypocreaceae</taxon>
        <taxon>Trichoderma</taxon>
    </lineage>
</organism>
<accession>A0A395NKL3</accession>
<dbReference type="STRING" id="490622.A0A395NKL3"/>
<dbReference type="EMBL" id="PXOA01000337">
    <property type="protein sequence ID" value="RFU76580.1"/>
    <property type="molecule type" value="Genomic_DNA"/>
</dbReference>
<evidence type="ECO:0000313" key="3">
    <source>
        <dbReference type="Proteomes" id="UP000266272"/>
    </source>
</evidence>
<dbReference type="PANTHER" id="PTHR35179:SF2">
    <property type="entry name" value="START DOMAIN-CONTAINING PROTEIN"/>
    <property type="match status" value="1"/>
</dbReference>
<comment type="caution">
    <text evidence="2">The sequence shown here is derived from an EMBL/GenBank/DDBJ whole genome shotgun (WGS) entry which is preliminary data.</text>
</comment>
<reference evidence="2 3" key="1">
    <citation type="journal article" date="2018" name="PLoS Pathog.">
        <title>Evolution of structural diversity of trichothecenes, a family of toxins produced by plant pathogenic and entomopathogenic fungi.</title>
        <authorList>
            <person name="Proctor R.H."/>
            <person name="McCormick S.P."/>
            <person name="Kim H.S."/>
            <person name="Cardoza R.E."/>
            <person name="Stanley A.M."/>
            <person name="Lindo L."/>
            <person name="Kelly A."/>
            <person name="Brown D.W."/>
            <person name="Lee T."/>
            <person name="Vaughan M.M."/>
            <person name="Alexander N.J."/>
            <person name="Busman M."/>
            <person name="Gutierrez S."/>
        </authorList>
    </citation>
    <scope>NUCLEOTIDE SEQUENCE [LARGE SCALE GENOMIC DNA]</scope>
    <source>
        <strain evidence="2 3">IBT 40837</strain>
    </source>
</reference>
<dbReference type="PANTHER" id="PTHR35179">
    <property type="entry name" value="PROTEIN CBG02620"/>
    <property type="match status" value="1"/>
</dbReference>
<gene>
    <name evidence="2" type="ORF">TARUN_5665</name>
</gene>
<evidence type="ECO:0000256" key="1">
    <source>
        <dbReference type="SAM" id="MobiDB-lite"/>
    </source>
</evidence>
<sequence length="462" mass="51429">MSADCPLQDTNPSGRTKTNFAPFDKGRRGRGGFRGVDRRNPLVQTKESPPPPLGDLIEAISQKSLDNSEGEDVYFGITESKLIASYNWADQKAPKIIIPGCPPLWKPLEHPQQLQGDSGVYYRDHNSAFFPKHPLEPAIVSVMRMHPNPLEIDIVGCNSTFGHLLRFVRGIECTFRMLVEVVGETVHLVRRENSPKEQLLGVKGFGHTFPDAYTIWAPDVQPSKSHHRILTYRFGGLSLLIRQSCDGYIEEKETKVLPATAPSKDQEDGIVGHFESLSINSSSVRLTDATPLEVVDGGQLTPQSTIFDLKTRSIRSIDQDTLGNELPRLWAMQIPKFILAHHKHGLFCNIEVSDIQEEVQNWEKSHQPDLNRLSALLCRIIATALEKKDTLLEIVRVQGGPLEIRQRLPDAGVAFSEQVKEQWLKWLDGGGEAHNDSDSESGSESGDFTGCNEECGYCGKCS</sequence>
<proteinExistence type="predicted"/>
<name>A0A395NKL3_TRIAR</name>
<protein>
    <submittedName>
        <fullName evidence="2">Geranylgeranyl pyrophosphate synthetase</fullName>
    </submittedName>
</protein>
<feature type="compositionally biased region" description="Polar residues" evidence="1">
    <location>
        <begin position="8"/>
        <end position="19"/>
    </location>
</feature>
<dbReference type="AlphaFoldDB" id="A0A395NKL3"/>
<dbReference type="OrthoDB" id="5393654at2759"/>